<feature type="chain" id="PRO_5021968917" description="Peptidase C-terminal archaeal/bacterial domain-containing protein" evidence="1">
    <location>
        <begin position="21"/>
        <end position="552"/>
    </location>
</feature>
<dbReference type="Proteomes" id="UP000320390">
    <property type="component" value="Chromosome"/>
</dbReference>
<dbReference type="RefSeq" id="WP_145194919.1">
    <property type="nucleotide sequence ID" value="NZ_CP036434.1"/>
</dbReference>
<accession>A0A518EN65</accession>
<dbReference type="AlphaFoldDB" id="A0A518EN65"/>
<evidence type="ECO:0008006" key="4">
    <source>
        <dbReference type="Google" id="ProtNLM"/>
    </source>
</evidence>
<organism evidence="2 3">
    <name type="scientific">Saltatorellus ferox</name>
    <dbReference type="NCBI Taxonomy" id="2528018"/>
    <lineage>
        <taxon>Bacteria</taxon>
        <taxon>Pseudomonadati</taxon>
        <taxon>Planctomycetota</taxon>
        <taxon>Planctomycetia</taxon>
        <taxon>Planctomycetia incertae sedis</taxon>
        <taxon>Saltatorellus</taxon>
    </lineage>
</organism>
<dbReference type="Gene3D" id="2.60.120.380">
    <property type="match status" value="3"/>
</dbReference>
<protein>
    <recommendedName>
        <fullName evidence="4">Peptidase C-terminal archaeal/bacterial domain-containing protein</fullName>
    </recommendedName>
</protein>
<gene>
    <name evidence="2" type="ORF">Poly30_10170</name>
</gene>
<evidence type="ECO:0000256" key="1">
    <source>
        <dbReference type="SAM" id="SignalP"/>
    </source>
</evidence>
<dbReference type="EMBL" id="CP036434">
    <property type="protein sequence ID" value="QDV05519.1"/>
    <property type="molecule type" value="Genomic_DNA"/>
</dbReference>
<keyword evidence="3" id="KW-1185">Reference proteome</keyword>
<name>A0A518EN65_9BACT</name>
<reference evidence="2 3" key="1">
    <citation type="submission" date="2019-02" db="EMBL/GenBank/DDBJ databases">
        <title>Deep-cultivation of Planctomycetes and their phenomic and genomic characterization uncovers novel biology.</title>
        <authorList>
            <person name="Wiegand S."/>
            <person name="Jogler M."/>
            <person name="Boedeker C."/>
            <person name="Pinto D."/>
            <person name="Vollmers J."/>
            <person name="Rivas-Marin E."/>
            <person name="Kohn T."/>
            <person name="Peeters S.H."/>
            <person name="Heuer A."/>
            <person name="Rast P."/>
            <person name="Oberbeckmann S."/>
            <person name="Bunk B."/>
            <person name="Jeske O."/>
            <person name="Meyerdierks A."/>
            <person name="Storesund J.E."/>
            <person name="Kallscheuer N."/>
            <person name="Luecker S."/>
            <person name="Lage O.M."/>
            <person name="Pohl T."/>
            <person name="Merkel B.J."/>
            <person name="Hornburger P."/>
            <person name="Mueller R.-W."/>
            <person name="Bruemmer F."/>
            <person name="Labrenz M."/>
            <person name="Spormann A.M."/>
            <person name="Op den Camp H."/>
            <person name="Overmann J."/>
            <person name="Amann R."/>
            <person name="Jetten M.S.M."/>
            <person name="Mascher T."/>
            <person name="Medema M.H."/>
            <person name="Devos D.P."/>
            <person name="Kaster A.-K."/>
            <person name="Ovreas L."/>
            <person name="Rohde M."/>
            <person name="Galperin M.Y."/>
            <person name="Jogler C."/>
        </authorList>
    </citation>
    <scope>NUCLEOTIDE SEQUENCE [LARGE SCALE GENOMIC DNA]</scope>
    <source>
        <strain evidence="2 3">Poly30</strain>
    </source>
</reference>
<feature type="signal peptide" evidence="1">
    <location>
        <begin position="1"/>
        <end position="20"/>
    </location>
</feature>
<keyword evidence="1" id="KW-0732">Signal</keyword>
<evidence type="ECO:0000313" key="3">
    <source>
        <dbReference type="Proteomes" id="UP000320390"/>
    </source>
</evidence>
<sequence precursor="true">MKSALLLSLLAFSLATSVQAQCPNDDGLGNNTFATATAVPTGATSLFNLVVMGVGQANFAVPDTGNDFFAIEIGPGRTLDVDAGYDFSQVALYLQLYSSGGGFIVGTNPNTQSAGFSYTNPLSTSRTVYLRVTSASTPNGCGDYDLDIRNQACPFDDALEDFDTCQSSFPLVSVPTIELQRLAVLDGDDDWFDIRLQPGERLDVAIVFEHARADIDLFLVDLNGGNCGGPSLASSVSTTDNESVSFTNTSGSVQDIAIGVEWYDSAAGNSCNDYELQYSVTAAPGDDLFEDNDDLCTPSPVGLGVHENLIVFDTDSDFYFFGVVQGERANVSIDFLHADGDLDLRLYDVTNGCIGAPLIGSSDSTSNYEEVSFTATNPGVTLCTLEVFYYPNDGGNNQYELTLGKGFPTSIGETVCNNTPNSTGLQGFIIGSGSDVVSANSLTLGCQDLPVNSFAFFNGSMGFQRVANPGGSQGDLCIAGAPIGRFVGPGQVQSSGSTGFVSLQVDLTNLPQPTGSVAALPGDTWYFQLWYRDAVGGMPVSNFSSGLRVRLQ</sequence>
<evidence type="ECO:0000313" key="2">
    <source>
        <dbReference type="EMBL" id="QDV05519.1"/>
    </source>
</evidence>
<dbReference type="OrthoDB" id="291346at2"/>
<proteinExistence type="predicted"/>